<dbReference type="InterPro" id="IPR049453">
    <property type="entry name" value="Memb_transporter_dom"/>
</dbReference>
<keyword evidence="4 6" id="KW-1133">Transmembrane helix</keyword>
<feature type="transmembrane region" description="Helical" evidence="6">
    <location>
        <begin position="494"/>
        <end position="511"/>
    </location>
</feature>
<feature type="transmembrane region" description="Helical" evidence="6">
    <location>
        <begin position="400"/>
        <end position="420"/>
    </location>
</feature>
<evidence type="ECO:0000256" key="5">
    <source>
        <dbReference type="ARBA" id="ARBA00023136"/>
    </source>
</evidence>
<evidence type="ECO:0000313" key="9">
    <source>
        <dbReference type="Proteomes" id="UP001428341"/>
    </source>
</evidence>
<evidence type="ECO:0000256" key="3">
    <source>
        <dbReference type="ARBA" id="ARBA00022692"/>
    </source>
</evidence>
<keyword evidence="3 6" id="KW-0812">Transmembrane</keyword>
<comment type="subcellular location">
    <subcellularLocation>
        <location evidence="1">Cell membrane</location>
        <topology evidence="1">Multi-pass membrane protein</topology>
    </subcellularLocation>
</comment>
<accession>A0AAP0LIM4</accession>
<comment type="caution">
    <text evidence="8">The sequence shown here is derived from an EMBL/GenBank/DDBJ whole genome shotgun (WGS) entry which is preliminary data.</text>
</comment>
<evidence type="ECO:0000256" key="1">
    <source>
        <dbReference type="ARBA" id="ARBA00004651"/>
    </source>
</evidence>
<feature type="transmembrane region" description="Helical" evidence="6">
    <location>
        <begin position="128"/>
        <end position="144"/>
    </location>
</feature>
<feature type="transmembrane region" description="Helical" evidence="6">
    <location>
        <begin position="523"/>
        <end position="544"/>
    </location>
</feature>
<evidence type="ECO:0000256" key="4">
    <source>
        <dbReference type="ARBA" id="ARBA00022989"/>
    </source>
</evidence>
<dbReference type="EMBL" id="JBCGBO010000025">
    <property type="protein sequence ID" value="KAK9176018.1"/>
    <property type="molecule type" value="Genomic_DNA"/>
</dbReference>
<dbReference type="PANTHER" id="PTHR30509:SF9">
    <property type="entry name" value="MULTIDRUG RESISTANCE PROTEIN MDTO"/>
    <property type="match status" value="1"/>
</dbReference>
<keyword evidence="5 6" id="KW-0472">Membrane</keyword>
<feature type="transmembrane region" description="Helical" evidence="6">
    <location>
        <begin position="471"/>
        <end position="489"/>
    </location>
</feature>
<keyword evidence="2" id="KW-1003">Cell membrane</keyword>
<evidence type="ECO:0000256" key="2">
    <source>
        <dbReference type="ARBA" id="ARBA00022475"/>
    </source>
</evidence>
<keyword evidence="9" id="KW-1185">Reference proteome</keyword>
<feature type="transmembrane region" description="Helical" evidence="6">
    <location>
        <begin position="97"/>
        <end position="116"/>
    </location>
</feature>
<feature type="transmembrane region" description="Helical" evidence="6">
    <location>
        <begin position="12"/>
        <end position="37"/>
    </location>
</feature>
<evidence type="ECO:0000313" key="8">
    <source>
        <dbReference type="EMBL" id="KAK9176018.1"/>
    </source>
</evidence>
<sequence length="869" mass="95444">MPFNNKYSNRARAIWLSCLASGYRTALACTIVGLITLYGPASLLQQVAFPAFSYVTVILIVTDATLGDTLHGCWMALYATVQTVGPAILSLKLIGPARFTSTTTALAVALAAYVVALPEGTHMKAKRIALGQIVITYVIGFVNGERTEAVMHPLHVAASTAVGVFACVLALLLPYPRLACCQVKKNCKLLSENSSKRLKLYVKAFCAEDNTSALASISQAKLLTIGGTKFIQNIKRYQESMKWERLPLKFLRSYYMNPGEKLQDLEIPLKGMQMAVTSVTSFPVQILDGELKECVKKLDEHISLTIKQAQSCDSLTVPESNAEDIMKFLQTLQNIPTTTQELSSYFFLFCMKLLQWKSSPNQSTNCLKDDTVKEYEGSSNGFSFKEVWSNWSMKVKSKRLVPAFKCSLSLGLAVLFGLLYSKPNGIWSGLPVAISFAAAREATFKVANIKAQGTVLGTVYGVLGCFLFERFLPIRFLSLIPWFIFTAFLRRSRMYGQAGGISAVIGAVLILGRKNFGPPSEFAIARIVETFIGLSCSIMIDLLFQPTRASTLAKVQLSKSLATLHDCIGSMSLQSSQASWLENQKRLKMQVTELAKFIGEAEVEPNFWFFPFHIACYSKLLGTLTKMVDLLLFAAHSVGFLEQDSQRIATSWKNEVHELDSDLELLKEKVGSSIKCFEDVTTIKSLATIEKELEKNNISYDLELGKSKNPNEISDLDEAAMGKLICSYLQHAKELVDKIKATEGEKELRSPVVLSLSALGYCMQGLIRETKLIEEGIKELVQWENPSSNSFKRGKGNLGCSLAITGLNGSWIGSGDGGGLAAWSSRSDSNRSGSSRSICGPRGAISVGGDCGQNRSSYPLLFRYVCMKS</sequence>
<dbReference type="AlphaFoldDB" id="A0AAP0LIM4"/>
<evidence type="ECO:0000256" key="6">
    <source>
        <dbReference type="SAM" id="Phobius"/>
    </source>
</evidence>
<dbReference type="Pfam" id="PF13515">
    <property type="entry name" value="FUSC_2"/>
    <property type="match status" value="1"/>
</dbReference>
<feature type="transmembrane region" description="Helical" evidence="6">
    <location>
        <begin position="156"/>
        <end position="175"/>
    </location>
</feature>
<gene>
    <name evidence="8" type="ORF">WN944_028031</name>
</gene>
<organism evidence="8 9">
    <name type="scientific">Citrus x changshan-huyou</name>
    <dbReference type="NCBI Taxonomy" id="2935761"/>
    <lineage>
        <taxon>Eukaryota</taxon>
        <taxon>Viridiplantae</taxon>
        <taxon>Streptophyta</taxon>
        <taxon>Embryophyta</taxon>
        <taxon>Tracheophyta</taxon>
        <taxon>Spermatophyta</taxon>
        <taxon>Magnoliopsida</taxon>
        <taxon>eudicotyledons</taxon>
        <taxon>Gunneridae</taxon>
        <taxon>Pentapetalae</taxon>
        <taxon>rosids</taxon>
        <taxon>malvids</taxon>
        <taxon>Sapindales</taxon>
        <taxon>Rutaceae</taxon>
        <taxon>Aurantioideae</taxon>
        <taxon>Citrus</taxon>
    </lineage>
</organism>
<reference evidence="8 9" key="1">
    <citation type="submission" date="2024-05" db="EMBL/GenBank/DDBJ databases">
        <title>Haplotype-resolved chromosome-level genome assembly of Huyou (Citrus changshanensis).</title>
        <authorList>
            <person name="Miao C."/>
            <person name="Chen W."/>
            <person name="Wu Y."/>
            <person name="Wang L."/>
            <person name="Zhao S."/>
            <person name="Grierson D."/>
            <person name="Xu C."/>
            <person name="Chen K."/>
        </authorList>
    </citation>
    <scope>NUCLEOTIDE SEQUENCE [LARGE SCALE GENOMIC DNA]</scope>
    <source>
        <strain evidence="8">01-14</strain>
        <tissue evidence="8">Leaf</tissue>
    </source>
</reference>
<name>A0AAP0LIM4_9ROSI</name>
<dbReference type="PANTHER" id="PTHR30509">
    <property type="entry name" value="P-HYDROXYBENZOIC ACID EFFLUX PUMP SUBUNIT-RELATED"/>
    <property type="match status" value="1"/>
</dbReference>
<proteinExistence type="predicted"/>
<protein>
    <recommendedName>
        <fullName evidence="7">Integral membrane bound transporter domain-containing protein</fullName>
    </recommendedName>
</protein>
<evidence type="ECO:0000259" key="7">
    <source>
        <dbReference type="Pfam" id="PF13515"/>
    </source>
</evidence>
<dbReference type="Proteomes" id="UP001428341">
    <property type="component" value="Unassembled WGS sequence"/>
</dbReference>
<feature type="domain" description="Integral membrane bound transporter" evidence="7">
    <location>
        <begin position="412"/>
        <end position="540"/>
    </location>
</feature>
<dbReference type="GO" id="GO:0005886">
    <property type="term" value="C:plasma membrane"/>
    <property type="evidence" value="ECO:0007669"/>
    <property type="project" value="UniProtKB-SubCell"/>
</dbReference>